<evidence type="ECO:0000256" key="9">
    <source>
        <dbReference type="ARBA" id="ARBA00022777"/>
    </source>
</evidence>
<evidence type="ECO:0000256" key="11">
    <source>
        <dbReference type="ARBA" id="ARBA00022840"/>
    </source>
</evidence>
<evidence type="ECO:0000256" key="13">
    <source>
        <dbReference type="ARBA" id="ARBA00047880"/>
    </source>
</evidence>
<evidence type="ECO:0000256" key="5">
    <source>
        <dbReference type="ARBA" id="ARBA00022643"/>
    </source>
</evidence>
<sequence length="311" mass="35353">MKVITPTKHSIPKTPSVVTIGTFDGVHIGHQKIIKKLTKKAADHHLISVVLTFFPHPRMVLQQNANIKLLNTIAERKEILSALGLDYIYVQEFTKAFAEMSARDFVKHILVEKLHVRHVIIGYDHHFGKDRSANIDDLKAYGTEFGFEVEEISAQDVKDVAVSSTKIRNALNSGDIITATAFLGYDYYINGTVVHGKGVGKKMEFPTANISIDEPYKLIPKNGVYVISSIYNDKIIYGMMNIGINPTFEGDKTTIEAHFFDFNENLYGQKLRIYFLDRLRDERKFESVNALITQLRQDRYNAKQTITKRNA</sequence>
<dbReference type="InterPro" id="IPR023468">
    <property type="entry name" value="Riboflavin_kinase"/>
</dbReference>
<dbReference type="GO" id="GO:0009398">
    <property type="term" value="P:FMN biosynthetic process"/>
    <property type="evidence" value="ECO:0007669"/>
    <property type="project" value="UniProtKB-UniRule"/>
</dbReference>
<comment type="caution">
    <text evidence="17">The sequence shown here is derived from an EMBL/GenBank/DDBJ whole genome shotgun (WGS) entry which is preliminary data.</text>
</comment>
<keyword evidence="7 15" id="KW-0548">Nucleotidyltransferase</keyword>
<dbReference type="Pfam" id="PF06574">
    <property type="entry name" value="FAD_syn"/>
    <property type="match status" value="1"/>
</dbReference>
<dbReference type="UniPathway" id="UPA00276">
    <property type="reaction ID" value="UER00406"/>
</dbReference>
<comment type="function">
    <text evidence="1">Catalyzes the phosphorylation of riboflavin to FMN followed by the adenylation of FMN to FAD.</text>
</comment>
<organism evidence="17 18">
    <name type="scientific">Gelidibacter sediminis</name>
    <dbReference type="NCBI Taxonomy" id="1608710"/>
    <lineage>
        <taxon>Bacteria</taxon>
        <taxon>Pseudomonadati</taxon>
        <taxon>Bacteroidota</taxon>
        <taxon>Flavobacteriia</taxon>
        <taxon>Flavobacteriales</taxon>
        <taxon>Flavobacteriaceae</taxon>
        <taxon>Gelidibacter</taxon>
    </lineage>
</organism>
<dbReference type="AlphaFoldDB" id="A0A4R7Q6T2"/>
<dbReference type="GO" id="GO:0009231">
    <property type="term" value="P:riboflavin biosynthetic process"/>
    <property type="evidence" value="ECO:0007669"/>
    <property type="project" value="InterPro"/>
</dbReference>
<keyword evidence="18" id="KW-1185">Reference proteome</keyword>
<comment type="catalytic activity">
    <reaction evidence="13 15">
        <text>riboflavin + ATP = FMN + ADP + H(+)</text>
        <dbReference type="Rhea" id="RHEA:14357"/>
        <dbReference type="ChEBI" id="CHEBI:15378"/>
        <dbReference type="ChEBI" id="CHEBI:30616"/>
        <dbReference type="ChEBI" id="CHEBI:57986"/>
        <dbReference type="ChEBI" id="CHEBI:58210"/>
        <dbReference type="ChEBI" id="CHEBI:456216"/>
        <dbReference type="EC" id="2.7.1.26"/>
    </reaction>
</comment>
<dbReference type="Pfam" id="PF01687">
    <property type="entry name" value="Flavokinase"/>
    <property type="match status" value="1"/>
</dbReference>
<dbReference type="FunFam" id="2.40.30.30:FF:000003">
    <property type="entry name" value="Riboflavin biosynthesis protein"/>
    <property type="match status" value="1"/>
</dbReference>
<dbReference type="GO" id="GO:0005524">
    <property type="term" value="F:ATP binding"/>
    <property type="evidence" value="ECO:0007669"/>
    <property type="project" value="UniProtKB-UniRule"/>
</dbReference>
<dbReference type="CDD" id="cd02064">
    <property type="entry name" value="FAD_synthetase_N"/>
    <property type="match status" value="1"/>
</dbReference>
<evidence type="ECO:0000256" key="12">
    <source>
        <dbReference type="ARBA" id="ARBA00023268"/>
    </source>
</evidence>
<dbReference type="PANTHER" id="PTHR22749">
    <property type="entry name" value="RIBOFLAVIN KINASE/FMN ADENYLYLTRANSFERASE"/>
    <property type="match status" value="1"/>
</dbReference>
<dbReference type="EC" id="2.7.1.26" evidence="15"/>
<evidence type="ECO:0000256" key="6">
    <source>
        <dbReference type="ARBA" id="ARBA00022679"/>
    </source>
</evidence>
<dbReference type="NCBIfam" id="TIGR00125">
    <property type="entry name" value="cyt_tran_rel"/>
    <property type="match status" value="1"/>
</dbReference>
<evidence type="ECO:0000256" key="3">
    <source>
        <dbReference type="ARBA" id="ARBA00005201"/>
    </source>
</evidence>
<evidence type="ECO:0000313" key="17">
    <source>
        <dbReference type="EMBL" id="TDU43284.1"/>
    </source>
</evidence>
<name>A0A4R7Q6T2_9FLAO</name>
<dbReference type="InterPro" id="IPR002606">
    <property type="entry name" value="Riboflavin_kinase_bac"/>
</dbReference>
<dbReference type="NCBIfam" id="NF004162">
    <property type="entry name" value="PRK05627.1-5"/>
    <property type="match status" value="1"/>
</dbReference>
<evidence type="ECO:0000256" key="1">
    <source>
        <dbReference type="ARBA" id="ARBA00002121"/>
    </source>
</evidence>
<keyword evidence="12" id="KW-0511">Multifunctional enzyme</keyword>
<dbReference type="Proteomes" id="UP000294689">
    <property type="component" value="Unassembled WGS sequence"/>
</dbReference>
<keyword evidence="8 15" id="KW-0547">Nucleotide-binding</keyword>
<dbReference type="GO" id="GO:0003919">
    <property type="term" value="F:FMN adenylyltransferase activity"/>
    <property type="evidence" value="ECO:0007669"/>
    <property type="project" value="UniProtKB-UniRule"/>
</dbReference>
<comment type="similarity">
    <text evidence="15">Belongs to the ribF family.</text>
</comment>
<dbReference type="InterPro" id="IPR015864">
    <property type="entry name" value="FAD_synthase"/>
</dbReference>
<dbReference type="UniPathway" id="UPA00277">
    <property type="reaction ID" value="UER00407"/>
</dbReference>
<dbReference type="InterPro" id="IPR004821">
    <property type="entry name" value="Cyt_trans-like"/>
</dbReference>
<comment type="pathway">
    <text evidence="2 15">Cofactor biosynthesis; FAD biosynthesis; FAD from FMN: step 1/1.</text>
</comment>
<dbReference type="InterPro" id="IPR014729">
    <property type="entry name" value="Rossmann-like_a/b/a_fold"/>
</dbReference>
<dbReference type="FunFam" id="3.40.50.620:FF:000021">
    <property type="entry name" value="Riboflavin biosynthesis protein"/>
    <property type="match status" value="1"/>
</dbReference>
<keyword evidence="10 15" id="KW-0274">FAD</keyword>
<dbReference type="SMART" id="SM00904">
    <property type="entry name" value="Flavokinase"/>
    <property type="match status" value="1"/>
</dbReference>
<evidence type="ECO:0000256" key="14">
    <source>
        <dbReference type="ARBA" id="ARBA00049494"/>
    </source>
</evidence>
<dbReference type="OrthoDB" id="9803667at2"/>
<dbReference type="EMBL" id="SOBW01000007">
    <property type="protein sequence ID" value="TDU43284.1"/>
    <property type="molecule type" value="Genomic_DNA"/>
</dbReference>
<dbReference type="InterPro" id="IPR015865">
    <property type="entry name" value="Riboflavin_kinase_bac/euk"/>
</dbReference>
<keyword evidence="6 15" id="KW-0808">Transferase</keyword>
<evidence type="ECO:0000259" key="16">
    <source>
        <dbReference type="SMART" id="SM00904"/>
    </source>
</evidence>
<proteinExistence type="inferred from homology"/>
<evidence type="ECO:0000256" key="2">
    <source>
        <dbReference type="ARBA" id="ARBA00004726"/>
    </source>
</evidence>
<dbReference type="NCBIfam" id="NF004160">
    <property type="entry name" value="PRK05627.1-3"/>
    <property type="match status" value="1"/>
</dbReference>
<accession>A0A4R7Q6T2</accession>
<evidence type="ECO:0000256" key="4">
    <source>
        <dbReference type="ARBA" id="ARBA00022630"/>
    </source>
</evidence>
<dbReference type="NCBIfam" id="TIGR00083">
    <property type="entry name" value="ribF"/>
    <property type="match status" value="1"/>
</dbReference>
<dbReference type="GO" id="GO:0008531">
    <property type="term" value="F:riboflavin kinase activity"/>
    <property type="evidence" value="ECO:0007669"/>
    <property type="project" value="UniProtKB-UniRule"/>
</dbReference>
<evidence type="ECO:0000256" key="8">
    <source>
        <dbReference type="ARBA" id="ARBA00022741"/>
    </source>
</evidence>
<dbReference type="InterPro" id="IPR023465">
    <property type="entry name" value="Riboflavin_kinase_dom_sf"/>
</dbReference>
<dbReference type="Gene3D" id="2.40.30.30">
    <property type="entry name" value="Riboflavin kinase-like"/>
    <property type="match status" value="1"/>
</dbReference>
<reference evidence="17 18" key="1">
    <citation type="submission" date="2019-03" db="EMBL/GenBank/DDBJ databases">
        <title>Genomic Encyclopedia of Archaeal and Bacterial Type Strains, Phase II (KMG-II): from individual species to whole genera.</title>
        <authorList>
            <person name="Goeker M."/>
        </authorList>
    </citation>
    <scope>NUCLEOTIDE SEQUENCE [LARGE SCALE GENOMIC DNA]</scope>
    <source>
        <strain evidence="17 18">DSM 28135</strain>
    </source>
</reference>
<evidence type="ECO:0000313" key="18">
    <source>
        <dbReference type="Proteomes" id="UP000294689"/>
    </source>
</evidence>
<keyword evidence="4 15" id="KW-0285">Flavoprotein</keyword>
<evidence type="ECO:0000256" key="15">
    <source>
        <dbReference type="PIRNR" id="PIRNR004491"/>
    </source>
</evidence>
<dbReference type="PIRSF" id="PIRSF004491">
    <property type="entry name" value="FAD_Synth"/>
    <property type="match status" value="1"/>
</dbReference>
<dbReference type="Gene3D" id="3.40.50.620">
    <property type="entry name" value="HUPs"/>
    <property type="match status" value="1"/>
</dbReference>
<feature type="domain" description="Riboflavin kinase" evidence="16">
    <location>
        <begin position="182"/>
        <end position="307"/>
    </location>
</feature>
<keyword evidence="5 15" id="KW-0288">FMN</keyword>
<dbReference type="SUPFAM" id="SSF52374">
    <property type="entry name" value="Nucleotidylyl transferase"/>
    <property type="match status" value="1"/>
</dbReference>
<gene>
    <name evidence="17" type="ORF">BXY82_0694</name>
</gene>
<dbReference type="SUPFAM" id="SSF82114">
    <property type="entry name" value="Riboflavin kinase-like"/>
    <property type="match status" value="1"/>
</dbReference>
<dbReference type="PANTHER" id="PTHR22749:SF6">
    <property type="entry name" value="RIBOFLAVIN KINASE"/>
    <property type="match status" value="1"/>
</dbReference>
<dbReference type="RefSeq" id="WP_133756761.1">
    <property type="nucleotide sequence ID" value="NZ_SOBW01000007.1"/>
</dbReference>
<protein>
    <recommendedName>
        <fullName evidence="15">Riboflavin biosynthesis protein</fullName>
    </recommendedName>
    <domain>
        <recommendedName>
            <fullName evidence="15">Riboflavin kinase</fullName>
            <ecNumber evidence="15">2.7.1.26</ecNumber>
        </recommendedName>
        <alternativeName>
            <fullName evidence="15">Flavokinase</fullName>
        </alternativeName>
    </domain>
    <domain>
        <recommendedName>
            <fullName evidence="15">FMN adenylyltransferase</fullName>
            <ecNumber evidence="15">2.7.7.2</ecNumber>
        </recommendedName>
        <alternativeName>
            <fullName evidence="15">FAD pyrophosphorylase</fullName>
        </alternativeName>
        <alternativeName>
            <fullName evidence="15">FAD synthase</fullName>
        </alternativeName>
    </domain>
</protein>
<keyword evidence="11 15" id="KW-0067">ATP-binding</keyword>
<keyword evidence="9 15" id="KW-0418">Kinase</keyword>
<comment type="pathway">
    <text evidence="3 15">Cofactor biosynthesis; FMN biosynthesis; FMN from riboflavin (ATP route): step 1/1.</text>
</comment>
<evidence type="ECO:0000256" key="7">
    <source>
        <dbReference type="ARBA" id="ARBA00022695"/>
    </source>
</evidence>
<dbReference type="GO" id="GO:0006747">
    <property type="term" value="P:FAD biosynthetic process"/>
    <property type="evidence" value="ECO:0007669"/>
    <property type="project" value="UniProtKB-UniRule"/>
</dbReference>
<evidence type="ECO:0000256" key="10">
    <source>
        <dbReference type="ARBA" id="ARBA00022827"/>
    </source>
</evidence>
<comment type="catalytic activity">
    <reaction evidence="14 15">
        <text>FMN + ATP + H(+) = FAD + diphosphate</text>
        <dbReference type="Rhea" id="RHEA:17237"/>
        <dbReference type="ChEBI" id="CHEBI:15378"/>
        <dbReference type="ChEBI" id="CHEBI:30616"/>
        <dbReference type="ChEBI" id="CHEBI:33019"/>
        <dbReference type="ChEBI" id="CHEBI:57692"/>
        <dbReference type="ChEBI" id="CHEBI:58210"/>
        <dbReference type="EC" id="2.7.7.2"/>
    </reaction>
</comment>
<dbReference type="EC" id="2.7.7.2" evidence="15"/>